<dbReference type="InterPro" id="IPR001584">
    <property type="entry name" value="Integrase_cat-core"/>
</dbReference>
<dbReference type="InterPro" id="IPR036397">
    <property type="entry name" value="RNaseH_sf"/>
</dbReference>
<name>A0A176VIP4_MARPO</name>
<evidence type="ECO:0000313" key="3">
    <source>
        <dbReference type="Proteomes" id="UP000077202"/>
    </source>
</evidence>
<dbReference type="InterPro" id="IPR012337">
    <property type="entry name" value="RNaseH-like_sf"/>
</dbReference>
<accession>A0A176VIP4</accession>
<evidence type="ECO:0000259" key="1">
    <source>
        <dbReference type="PROSITE" id="PS50994"/>
    </source>
</evidence>
<dbReference type="GO" id="GO:0015074">
    <property type="term" value="P:DNA integration"/>
    <property type="evidence" value="ECO:0007669"/>
    <property type="project" value="InterPro"/>
</dbReference>
<dbReference type="AlphaFoldDB" id="A0A176VIP4"/>
<dbReference type="PROSITE" id="PS50994">
    <property type="entry name" value="INTEGRASE"/>
    <property type="match status" value="1"/>
</dbReference>
<organism evidence="2 3">
    <name type="scientific">Marchantia polymorpha subsp. ruderalis</name>
    <dbReference type="NCBI Taxonomy" id="1480154"/>
    <lineage>
        <taxon>Eukaryota</taxon>
        <taxon>Viridiplantae</taxon>
        <taxon>Streptophyta</taxon>
        <taxon>Embryophyta</taxon>
        <taxon>Marchantiophyta</taxon>
        <taxon>Marchantiopsida</taxon>
        <taxon>Marchantiidae</taxon>
        <taxon>Marchantiales</taxon>
        <taxon>Marchantiaceae</taxon>
        <taxon>Marchantia</taxon>
    </lineage>
</organism>
<dbReference type="EMBL" id="LVLJ01003613">
    <property type="protein sequence ID" value="OAE20447.1"/>
    <property type="molecule type" value="Genomic_DNA"/>
</dbReference>
<dbReference type="PANTHER" id="PTHR37984:SF5">
    <property type="entry name" value="PROTEIN NYNRIN-LIKE"/>
    <property type="match status" value="1"/>
</dbReference>
<comment type="caution">
    <text evidence="2">The sequence shown here is derived from an EMBL/GenBank/DDBJ whole genome shotgun (WGS) entry which is preliminary data.</text>
</comment>
<dbReference type="PANTHER" id="PTHR37984">
    <property type="entry name" value="PROTEIN CBG26694"/>
    <property type="match status" value="1"/>
</dbReference>
<dbReference type="Gene3D" id="3.30.420.10">
    <property type="entry name" value="Ribonuclease H-like superfamily/Ribonuclease H"/>
    <property type="match status" value="1"/>
</dbReference>
<keyword evidence="3" id="KW-1185">Reference proteome</keyword>
<feature type="domain" description="Integrase catalytic" evidence="1">
    <location>
        <begin position="1"/>
        <end position="107"/>
    </location>
</feature>
<gene>
    <name evidence="2" type="ORF">AXG93_913s1000</name>
</gene>
<protein>
    <recommendedName>
        <fullName evidence="1">Integrase catalytic domain-containing protein</fullName>
    </recommendedName>
</protein>
<proteinExistence type="predicted"/>
<sequence length="202" mass="23536">MPLAPFKKWGIDFVSPVQSVIKYTRRPYILVITNYATKMVEAEGTQRDDAVTVAKFLFKSIITRYGCLLKLVSDKGTHFLNTVVDDLTFYFQIKHRKTTPYKLKANGNHRENALFLGYGQHPILLIEFEVPTHRILDQGRLGGEESQLYRLQEVMALIEQRQEAVERTEQIQMRRKKAYESRIRPVTLKQDDLALMHDSRHA</sequence>
<evidence type="ECO:0000313" key="2">
    <source>
        <dbReference type="EMBL" id="OAE20447.1"/>
    </source>
</evidence>
<dbReference type="InterPro" id="IPR050951">
    <property type="entry name" value="Retrovirus_Pol_polyprotein"/>
</dbReference>
<dbReference type="GO" id="GO:0003676">
    <property type="term" value="F:nucleic acid binding"/>
    <property type="evidence" value="ECO:0007669"/>
    <property type="project" value="InterPro"/>
</dbReference>
<reference evidence="2" key="1">
    <citation type="submission" date="2016-03" db="EMBL/GenBank/DDBJ databases">
        <title>Mechanisms controlling the formation of the plant cell surface in tip-growing cells are functionally conserved among land plants.</title>
        <authorList>
            <person name="Honkanen S."/>
            <person name="Jones V.A."/>
            <person name="Morieri G."/>
            <person name="Champion C."/>
            <person name="Hetherington A.J."/>
            <person name="Kelly S."/>
            <person name="Saint-Marcoux D."/>
            <person name="Proust H."/>
            <person name="Prescott H."/>
            <person name="Dolan L."/>
        </authorList>
    </citation>
    <scope>NUCLEOTIDE SEQUENCE [LARGE SCALE GENOMIC DNA]</scope>
    <source>
        <tissue evidence="2">Whole gametophyte</tissue>
    </source>
</reference>
<dbReference type="SUPFAM" id="SSF53098">
    <property type="entry name" value="Ribonuclease H-like"/>
    <property type="match status" value="1"/>
</dbReference>
<dbReference type="Proteomes" id="UP000077202">
    <property type="component" value="Unassembled WGS sequence"/>
</dbReference>